<dbReference type="EMBL" id="JAMPLM010000062">
    <property type="protein sequence ID" value="MEP1062363.1"/>
    <property type="molecule type" value="Genomic_DNA"/>
</dbReference>
<dbReference type="RefSeq" id="WP_190446183.1">
    <property type="nucleotide sequence ID" value="NZ_JAMPLM010000062.1"/>
</dbReference>
<proteinExistence type="predicted"/>
<dbReference type="Gene3D" id="1.10.1220.10">
    <property type="entry name" value="Met repressor-like"/>
    <property type="match status" value="1"/>
</dbReference>
<evidence type="ECO:0000313" key="1">
    <source>
        <dbReference type="EMBL" id="MEP1062363.1"/>
    </source>
</evidence>
<sequence>MSQKVTVGCRVPEEWNAEILAICEATGQTTSEVLNEAIALYLKKSKAVTVRARLDDLEQRLNKLALLVTQ</sequence>
<dbReference type="Proteomes" id="UP001476950">
    <property type="component" value="Unassembled WGS sequence"/>
</dbReference>
<comment type="caution">
    <text evidence="1">The sequence shown here is derived from an EMBL/GenBank/DDBJ whole genome shotgun (WGS) entry which is preliminary data.</text>
</comment>
<evidence type="ECO:0000313" key="2">
    <source>
        <dbReference type="Proteomes" id="UP001476950"/>
    </source>
</evidence>
<dbReference type="InterPro" id="IPR013321">
    <property type="entry name" value="Arc_rbn_hlx_hlx"/>
</dbReference>
<accession>A0ABV0KSZ0</accession>
<organism evidence="1 2">
    <name type="scientific">Stenomitos frigidus AS-A4</name>
    <dbReference type="NCBI Taxonomy" id="2933935"/>
    <lineage>
        <taxon>Bacteria</taxon>
        <taxon>Bacillati</taxon>
        <taxon>Cyanobacteriota</taxon>
        <taxon>Cyanophyceae</taxon>
        <taxon>Leptolyngbyales</taxon>
        <taxon>Leptolyngbyaceae</taxon>
        <taxon>Stenomitos</taxon>
    </lineage>
</organism>
<reference evidence="1 2" key="1">
    <citation type="submission" date="2022-04" db="EMBL/GenBank/DDBJ databases">
        <title>Positive selection, recombination, and allopatry shape intraspecific diversity of widespread and dominant cyanobacteria.</title>
        <authorList>
            <person name="Wei J."/>
            <person name="Shu W."/>
            <person name="Hu C."/>
        </authorList>
    </citation>
    <scope>NUCLEOTIDE SEQUENCE [LARGE SCALE GENOMIC DNA]</scope>
    <source>
        <strain evidence="1 2">AS-A4</strain>
    </source>
</reference>
<gene>
    <name evidence="1" type="ORF">NDI38_28725</name>
</gene>
<keyword evidence="2" id="KW-1185">Reference proteome</keyword>
<name>A0ABV0KSZ0_9CYAN</name>
<protein>
    <recommendedName>
        <fullName evidence="3">Ribbon-helix-helix protein CopG domain-containing protein</fullName>
    </recommendedName>
</protein>
<evidence type="ECO:0008006" key="3">
    <source>
        <dbReference type="Google" id="ProtNLM"/>
    </source>
</evidence>